<dbReference type="GO" id="GO:0016020">
    <property type="term" value="C:membrane"/>
    <property type="evidence" value="ECO:0007669"/>
    <property type="project" value="UniProtKB-SubCell"/>
</dbReference>
<evidence type="ECO:0000256" key="5">
    <source>
        <dbReference type="PIRNR" id="PIRNR017529"/>
    </source>
</evidence>
<reference evidence="6 7" key="1">
    <citation type="submission" date="2020-04" db="EMBL/GenBank/DDBJ databases">
        <authorList>
            <person name="Laetsch R D."/>
            <person name="Stevens L."/>
            <person name="Kumar S."/>
            <person name="Blaxter L. M."/>
        </authorList>
    </citation>
    <scope>NUCLEOTIDE SEQUENCE [LARGE SCALE GENOMIC DNA]</scope>
</reference>
<feature type="transmembrane region" description="Helical" evidence="5">
    <location>
        <begin position="165"/>
        <end position="187"/>
    </location>
</feature>
<feature type="transmembrane region" description="Helical" evidence="5">
    <location>
        <begin position="240"/>
        <end position="259"/>
    </location>
</feature>
<dbReference type="EMBL" id="CADEPM010000004">
    <property type="protein sequence ID" value="CAB3404522.1"/>
    <property type="molecule type" value="Genomic_DNA"/>
</dbReference>
<sequence>MGIESITDALQGSYFLPLYSALAYYTFVFALGEIARILVSKYAPKSGNTRLFLIEMIGTVQMCTCVYENGIIVKYYGLNAFFIVVGLLLTAGSVFNRGALGNCAPVFEDFYFNKISSTKLLALISAQLIGATFASRLAYAIWTFTSNLSTVHMENALNTECILNYHQPAGTVIAFEIAGAFAIRGIISFLAQSSALRRTIPFVISLYLALALYIIGVPGLNPIVATSRLYGCQGIDNNSFVLLYWVCPTVGWLMGAHIFRNDKPVKQSKSTKKASKKN</sequence>
<feature type="transmembrane region" description="Helical" evidence="5">
    <location>
        <begin position="199"/>
        <end position="220"/>
    </location>
</feature>
<feature type="transmembrane region" description="Helical" evidence="5">
    <location>
        <begin position="78"/>
        <end position="99"/>
    </location>
</feature>
<keyword evidence="3 5" id="KW-1133">Transmembrane helix</keyword>
<dbReference type="GO" id="GO:0005737">
    <property type="term" value="C:cytoplasm"/>
    <property type="evidence" value="ECO:0007669"/>
    <property type="project" value="TreeGrafter"/>
</dbReference>
<proteinExistence type="inferred from homology"/>
<dbReference type="InterPro" id="IPR023271">
    <property type="entry name" value="Aquaporin-like"/>
</dbReference>
<dbReference type="AlphaFoldDB" id="A0A8S1ER57"/>
<evidence type="ECO:0000313" key="6">
    <source>
        <dbReference type="EMBL" id="CAB3404522.1"/>
    </source>
</evidence>
<dbReference type="GO" id="GO:0015267">
    <property type="term" value="F:channel activity"/>
    <property type="evidence" value="ECO:0007669"/>
    <property type="project" value="TreeGrafter"/>
</dbReference>
<feature type="transmembrane region" description="Helical" evidence="5">
    <location>
        <begin position="51"/>
        <end position="72"/>
    </location>
</feature>
<evidence type="ECO:0000256" key="1">
    <source>
        <dbReference type="ARBA" id="ARBA00004141"/>
    </source>
</evidence>
<dbReference type="PRINTS" id="PR02023">
    <property type="entry name" value="AQUAPORIN10I"/>
</dbReference>
<dbReference type="PANTHER" id="PTHR21191:SF16">
    <property type="entry name" value="AQUAPORIN"/>
    <property type="match status" value="1"/>
</dbReference>
<feature type="transmembrane region" description="Helical" evidence="5">
    <location>
        <begin position="22"/>
        <end position="39"/>
    </location>
</feature>
<accession>A0A8S1ER57</accession>
<dbReference type="PIRSF" id="PIRSF017529">
    <property type="entry name" value="Aquaporin_11/12"/>
    <property type="match status" value="1"/>
</dbReference>
<dbReference type="Gene3D" id="1.20.1080.10">
    <property type="entry name" value="Glycerol uptake facilitator protein"/>
    <property type="match status" value="1"/>
</dbReference>
<dbReference type="SUPFAM" id="SSF81338">
    <property type="entry name" value="Aquaporin-like"/>
    <property type="match status" value="1"/>
</dbReference>
<protein>
    <recommendedName>
        <fullName evidence="5">Aquaporin</fullName>
    </recommendedName>
</protein>
<comment type="caution">
    <text evidence="6">The sequence shown here is derived from an EMBL/GenBank/DDBJ whole genome shotgun (WGS) entry which is preliminary data.</text>
</comment>
<evidence type="ECO:0000256" key="4">
    <source>
        <dbReference type="ARBA" id="ARBA00023136"/>
    </source>
</evidence>
<dbReference type="Proteomes" id="UP000494206">
    <property type="component" value="Unassembled WGS sequence"/>
</dbReference>
<comment type="subcellular location">
    <subcellularLocation>
        <location evidence="1">Membrane</location>
        <topology evidence="1">Multi-pass membrane protein</topology>
    </subcellularLocation>
</comment>
<evidence type="ECO:0000313" key="7">
    <source>
        <dbReference type="Proteomes" id="UP000494206"/>
    </source>
</evidence>
<dbReference type="InterPro" id="IPR051883">
    <property type="entry name" value="AQP11/12_channel"/>
</dbReference>
<organism evidence="6 7">
    <name type="scientific">Caenorhabditis bovis</name>
    <dbReference type="NCBI Taxonomy" id="2654633"/>
    <lineage>
        <taxon>Eukaryota</taxon>
        <taxon>Metazoa</taxon>
        <taxon>Ecdysozoa</taxon>
        <taxon>Nematoda</taxon>
        <taxon>Chromadorea</taxon>
        <taxon>Rhabditida</taxon>
        <taxon>Rhabditina</taxon>
        <taxon>Rhabditomorpha</taxon>
        <taxon>Rhabditoidea</taxon>
        <taxon>Rhabditidae</taxon>
        <taxon>Peloderinae</taxon>
        <taxon>Caenorhabditis</taxon>
    </lineage>
</organism>
<comment type="similarity">
    <text evidence="5">Belongs to the MIP/aquaporin (TC 1.A.8) family.</text>
</comment>
<keyword evidence="2 5" id="KW-0812">Transmembrane</keyword>
<dbReference type="PANTHER" id="PTHR21191">
    <property type="entry name" value="AQUAPORIN"/>
    <property type="match status" value="1"/>
</dbReference>
<dbReference type="InterPro" id="IPR031145">
    <property type="entry name" value="Invert_Aqp-10"/>
</dbReference>
<feature type="transmembrane region" description="Helical" evidence="5">
    <location>
        <begin position="120"/>
        <end position="145"/>
    </location>
</feature>
<dbReference type="InterPro" id="IPR016697">
    <property type="entry name" value="Aquaporin_11/12"/>
</dbReference>
<evidence type="ECO:0000256" key="2">
    <source>
        <dbReference type="ARBA" id="ARBA00022692"/>
    </source>
</evidence>
<keyword evidence="7" id="KW-1185">Reference proteome</keyword>
<keyword evidence="4 5" id="KW-0472">Membrane</keyword>
<dbReference type="OrthoDB" id="1580043at2759"/>
<name>A0A8S1ER57_9PELO</name>
<evidence type="ECO:0000256" key="3">
    <source>
        <dbReference type="ARBA" id="ARBA00022989"/>
    </source>
</evidence>
<gene>
    <name evidence="6" type="ORF">CBOVIS_LOCUS6842</name>
</gene>